<organism evidence="2 3">
    <name type="scientific">Steinernema hermaphroditum</name>
    <dbReference type="NCBI Taxonomy" id="289476"/>
    <lineage>
        <taxon>Eukaryota</taxon>
        <taxon>Metazoa</taxon>
        <taxon>Ecdysozoa</taxon>
        <taxon>Nematoda</taxon>
        <taxon>Chromadorea</taxon>
        <taxon>Rhabditida</taxon>
        <taxon>Tylenchina</taxon>
        <taxon>Panagrolaimomorpha</taxon>
        <taxon>Strongyloidoidea</taxon>
        <taxon>Steinernematidae</taxon>
        <taxon>Steinernema</taxon>
    </lineage>
</organism>
<reference evidence="2" key="1">
    <citation type="submission" date="2023-06" db="EMBL/GenBank/DDBJ databases">
        <title>Genomic analysis of the entomopathogenic nematode Steinernema hermaphroditum.</title>
        <authorList>
            <person name="Schwarz E.M."/>
            <person name="Heppert J.K."/>
            <person name="Baniya A."/>
            <person name="Schwartz H.T."/>
            <person name="Tan C.-H."/>
            <person name="Antoshechkin I."/>
            <person name="Sternberg P.W."/>
            <person name="Goodrich-Blair H."/>
            <person name="Dillman A.R."/>
        </authorList>
    </citation>
    <scope>NUCLEOTIDE SEQUENCE</scope>
    <source>
        <strain evidence="2">PS9179</strain>
        <tissue evidence="2">Whole animal</tissue>
    </source>
</reference>
<dbReference type="EMBL" id="JAUCMV010000003">
    <property type="protein sequence ID" value="KAK0412713.1"/>
    <property type="molecule type" value="Genomic_DNA"/>
</dbReference>
<evidence type="ECO:0000313" key="2">
    <source>
        <dbReference type="EMBL" id="KAK0412713.1"/>
    </source>
</evidence>
<protein>
    <submittedName>
        <fullName evidence="2">Uncharacterized protein</fullName>
    </submittedName>
</protein>
<name>A0AA39LX08_9BILA</name>
<dbReference type="Proteomes" id="UP001175271">
    <property type="component" value="Unassembled WGS sequence"/>
</dbReference>
<accession>A0AA39LX08</accession>
<proteinExistence type="predicted"/>
<sequence>MMINPEVKHALCEQIQLLKKETERIRHRLQKMDHFLERVDEISQEETPKKAETDEKEEQSQKKTKKSLEKMNEELTSDADLVRLLRNIAANKDYMRKLRQSYPGFVEAMFKITDSASHS</sequence>
<keyword evidence="3" id="KW-1185">Reference proteome</keyword>
<feature type="region of interest" description="Disordered" evidence="1">
    <location>
        <begin position="39"/>
        <end position="72"/>
    </location>
</feature>
<evidence type="ECO:0000313" key="3">
    <source>
        <dbReference type="Proteomes" id="UP001175271"/>
    </source>
</evidence>
<dbReference type="AlphaFoldDB" id="A0AA39LX08"/>
<evidence type="ECO:0000256" key="1">
    <source>
        <dbReference type="SAM" id="MobiDB-lite"/>
    </source>
</evidence>
<comment type="caution">
    <text evidence="2">The sequence shown here is derived from an EMBL/GenBank/DDBJ whole genome shotgun (WGS) entry which is preliminary data.</text>
</comment>
<gene>
    <name evidence="2" type="ORF">QR680_006365</name>
</gene>